<evidence type="ECO:0000256" key="1">
    <source>
        <dbReference type="ARBA" id="ARBA00022908"/>
    </source>
</evidence>
<dbReference type="Pfam" id="PF02899">
    <property type="entry name" value="Phage_int_SAM_1"/>
    <property type="match status" value="1"/>
</dbReference>
<dbReference type="Gene3D" id="1.10.150.130">
    <property type="match status" value="1"/>
</dbReference>
<keyword evidence="3" id="KW-0233">DNA recombination</keyword>
<dbReference type="PROSITE" id="PS51898">
    <property type="entry name" value="TYR_RECOMBINASE"/>
    <property type="match status" value="1"/>
</dbReference>
<dbReference type="PANTHER" id="PTHR30349">
    <property type="entry name" value="PHAGE INTEGRASE-RELATED"/>
    <property type="match status" value="1"/>
</dbReference>
<keyword evidence="2" id="KW-0238">DNA-binding</keyword>
<evidence type="ECO:0000256" key="3">
    <source>
        <dbReference type="ARBA" id="ARBA00023172"/>
    </source>
</evidence>
<organism evidence="6">
    <name type="scientific">bioreactor metagenome</name>
    <dbReference type="NCBI Taxonomy" id="1076179"/>
    <lineage>
        <taxon>unclassified sequences</taxon>
        <taxon>metagenomes</taxon>
        <taxon>ecological metagenomes</taxon>
    </lineage>
</organism>
<keyword evidence="1" id="KW-0229">DNA integration</keyword>
<proteinExistence type="predicted"/>
<protein>
    <submittedName>
        <fullName evidence="6">Tyrosine recombinase XerD</fullName>
    </submittedName>
</protein>
<dbReference type="InterPro" id="IPR011010">
    <property type="entry name" value="DNA_brk_join_enz"/>
</dbReference>
<dbReference type="Pfam" id="PF00589">
    <property type="entry name" value="Phage_integrase"/>
    <property type="match status" value="1"/>
</dbReference>
<feature type="domain" description="Core-binding (CB)" evidence="5">
    <location>
        <begin position="4"/>
        <end position="97"/>
    </location>
</feature>
<gene>
    <name evidence="6" type="primary">xerD_41</name>
    <name evidence="6" type="ORF">SDC9_61990</name>
</gene>
<evidence type="ECO:0000259" key="4">
    <source>
        <dbReference type="PROSITE" id="PS51898"/>
    </source>
</evidence>
<dbReference type="EMBL" id="VSSQ01002473">
    <property type="protein sequence ID" value="MPM15619.1"/>
    <property type="molecule type" value="Genomic_DNA"/>
</dbReference>
<dbReference type="Gene3D" id="1.10.443.10">
    <property type="entry name" value="Intergrase catalytic core"/>
    <property type="match status" value="1"/>
</dbReference>
<accession>A0A644XHP9</accession>
<dbReference type="GO" id="GO:0003677">
    <property type="term" value="F:DNA binding"/>
    <property type="evidence" value="ECO:0007669"/>
    <property type="project" value="UniProtKB-KW"/>
</dbReference>
<dbReference type="PROSITE" id="PS51900">
    <property type="entry name" value="CB"/>
    <property type="match status" value="1"/>
</dbReference>
<evidence type="ECO:0000313" key="6">
    <source>
        <dbReference type="EMBL" id="MPM15619.1"/>
    </source>
</evidence>
<sequence>MRTTDFAEYLSVYLTMYLPGEAGLSENTIMSYRDTFKLMLMYANEQCGLCAEKITLSDFNADFIAKFLSWLETARECSTSTRNIRLSALRAFAKYASLRKPEYIYEYQKVLDLRFKKKSVPMLAHLSADMVKAILDQTQINDSYGRRDRLLLSLMYDSGARVQEICNLRIEDIRFQKPYTVKLTGKGRKTRTVPIMAGTIQLLNSYFAEQHMDVSRNGDSPLFFNHQRQKLSRAGVAYILKKYCDAARLLYPELPKEISPHVLRHSKAMHLLQAGVNLIYIRDFLGHEHVETTEVYAKADTEMRRKSIEKAQIRIDAELPAWTEDKSLMEMLTNLCSRN</sequence>
<dbReference type="CDD" id="cd01182">
    <property type="entry name" value="INT_RitC_C_like"/>
    <property type="match status" value="1"/>
</dbReference>
<dbReference type="InterPro" id="IPR050090">
    <property type="entry name" value="Tyrosine_recombinase_XerCD"/>
</dbReference>
<dbReference type="InterPro" id="IPR010998">
    <property type="entry name" value="Integrase_recombinase_N"/>
</dbReference>
<comment type="caution">
    <text evidence="6">The sequence shown here is derived from an EMBL/GenBank/DDBJ whole genome shotgun (WGS) entry which is preliminary data.</text>
</comment>
<dbReference type="GO" id="GO:0006310">
    <property type="term" value="P:DNA recombination"/>
    <property type="evidence" value="ECO:0007669"/>
    <property type="project" value="UniProtKB-KW"/>
</dbReference>
<name>A0A644XHP9_9ZZZZ</name>
<dbReference type="InterPro" id="IPR013762">
    <property type="entry name" value="Integrase-like_cat_sf"/>
</dbReference>
<dbReference type="GO" id="GO:0015074">
    <property type="term" value="P:DNA integration"/>
    <property type="evidence" value="ECO:0007669"/>
    <property type="project" value="UniProtKB-KW"/>
</dbReference>
<dbReference type="InterPro" id="IPR002104">
    <property type="entry name" value="Integrase_catalytic"/>
</dbReference>
<dbReference type="PANTHER" id="PTHR30349:SF41">
    <property type="entry name" value="INTEGRASE_RECOMBINASE PROTEIN MJ0367-RELATED"/>
    <property type="match status" value="1"/>
</dbReference>
<feature type="domain" description="Tyr recombinase" evidence="4">
    <location>
        <begin position="121"/>
        <end position="309"/>
    </location>
</feature>
<evidence type="ECO:0000256" key="2">
    <source>
        <dbReference type="ARBA" id="ARBA00023125"/>
    </source>
</evidence>
<dbReference type="SUPFAM" id="SSF56349">
    <property type="entry name" value="DNA breaking-rejoining enzymes"/>
    <property type="match status" value="1"/>
</dbReference>
<dbReference type="InterPro" id="IPR044068">
    <property type="entry name" value="CB"/>
</dbReference>
<evidence type="ECO:0000259" key="5">
    <source>
        <dbReference type="PROSITE" id="PS51900"/>
    </source>
</evidence>
<reference evidence="6" key="1">
    <citation type="submission" date="2019-08" db="EMBL/GenBank/DDBJ databases">
        <authorList>
            <person name="Kucharzyk K."/>
            <person name="Murdoch R.W."/>
            <person name="Higgins S."/>
            <person name="Loffler F."/>
        </authorList>
    </citation>
    <scope>NUCLEOTIDE SEQUENCE</scope>
</reference>
<dbReference type="AlphaFoldDB" id="A0A644XHP9"/>
<dbReference type="InterPro" id="IPR004107">
    <property type="entry name" value="Integrase_SAM-like_N"/>
</dbReference>